<evidence type="ECO:0000313" key="2">
    <source>
        <dbReference type="Proteomes" id="UP001589855"/>
    </source>
</evidence>
<organism evidence="1 2">
    <name type="scientific">Lactiplantibacillus plajomi</name>
    <dbReference type="NCBI Taxonomy" id="1457217"/>
    <lineage>
        <taxon>Bacteria</taxon>
        <taxon>Bacillati</taxon>
        <taxon>Bacillota</taxon>
        <taxon>Bacilli</taxon>
        <taxon>Lactobacillales</taxon>
        <taxon>Lactobacillaceae</taxon>
        <taxon>Lactiplantibacillus</taxon>
    </lineage>
</organism>
<comment type="caution">
    <text evidence="1">The sequence shown here is derived from an EMBL/GenBank/DDBJ whole genome shotgun (WGS) entry which is preliminary data.</text>
</comment>
<reference evidence="1 2" key="1">
    <citation type="submission" date="2024-09" db="EMBL/GenBank/DDBJ databases">
        <authorList>
            <person name="Sun Q."/>
            <person name="Mori K."/>
        </authorList>
    </citation>
    <scope>NUCLEOTIDE SEQUENCE [LARGE SCALE GENOMIC DNA]</scope>
    <source>
        <strain evidence="1 2">TBRC 4575</strain>
    </source>
</reference>
<keyword evidence="2" id="KW-1185">Reference proteome</keyword>
<gene>
    <name evidence="1" type="ORF">ACFFGS_02885</name>
</gene>
<evidence type="ECO:0000313" key="1">
    <source>
        <dbReference type="EMBL" id="MFC0423098.1"/>
    </source>
</evidence>
<dbReference type="Proteomes" id="UP001589855">
    <property type="component" value="Unassembled WGS sequence"/>
</dbReference>
<accession>A0ABV6K0W1</accession>
<proteinExistence type="predicted"/>
<dbReference type="RefSeq" id="WP_137645863.1">
    <property type="nucleotide sequence ID" value="NZ_BAABRM010000026.1"/>
</dbReference>
<dbReference type="EMBL" id="JBHLUK010000014">
    <property type="protein sequence ID" value="MFC0423098.1"/>
    <property type="molecule type" value="Genomic_DNA"/>
</dbReference>
<sequence length="136" mass="14783">MANITNIDYGQAGWDRVANENFKAINADITDTGWIDLTLINGFANQSTIGKTSIRKFGKLVTLRVALTGLSLKSVATRLPSGFSPLQQIPISLRGTEGRTFSLTVTGYGELKFESPADNNFESTDYVGGIVSWMTE</sequence>
<protein>
    <submittedName>
        <fullName evidence="1">Uncharacterized protein</fullName>
    </submittedName>
</protein>
<name>A0ABV6K0W1_9LACO</name>